<dbReference type="Proteomes" id="UP001158576">
    <property type="component" value="Chromosome PAR"/>
</dbReference>
<dbReference type="PANTHER" id="PTHR15046:SF3">
    <property type="entry name" value="BETA-1,4 N-ACETYLGALACTOSAMINYLTRANSFERASE 2-LIKE"/>
    <property type="match status" value="1"/>
</dbReference>
<proteinExistence type="predicted"/>
<name>A0ABN7S2K9_OIKDI</name>
<gene>
    <name evidence="2" type="ORF">OKIOD_LOCUS3716</name>
</gene>
<dbReference type="SUPFAM" id="SSF53448">
    <property type="entry name" value="Nucleotide-diphospho-sugar transferases"/>
    <property type="match status" value="1"/>
</dbReference>
<accession>A0ABN7S2K9</accession>
<protein>
    <submittedName>
        <fullName evidence="2">Oidioi.mRNA.OKI2018_I69.PAR.g12158.t1.cds</fullName>
    </submittedName>
</protein>
<evidence type="ECO:0000313" key="2">
    <source>
        <dbReference type="EMBL" id="CAG5089280.1"/>
    </source>
</evidence>
<evidence type="ECO:0000313" key="3">
    <source>
        <dbReference type="Proteomes" id="UP001158576"/>
    </source>
</evidence>
<reference evidence="2 3" key="1">
    <citation type="submission" date="2021-04" db="EMBL/GenBank/DDBJ databases">
        <authorList>
            <person name="Bliznina A."/>
        </authorList>
    </citation>
    <scope>NUCLEOTIDE SEQUENCE [LARGE SCALE GENOMIC DNA]</scope>
</reference>
<dbReference type="PANTHER" id="PTHR15046">
    <property type="entry name" value="GLYCO_TRANS_2-LIKE DOMAIN-CONTAINING PROTEIN"/>
    <property type="match status" value="1"/>
</dbReference>
<organism evidence="2 3">
    <name type="scientific">Oikopleura dioica</name>
    <name type="common">Tunicate</name>
    <dbReference type="NCBI Taxonomy" id="34765"/>
    <lineage>
        <taxon>Eukaryota</taxon>
        <taxon>Metazoa</taxon>
        <taxon>Chordata</taxon>
        <taxon>Tunicata</taxon>
        <taxon>Appendicularia</taxon>
        <taxon>Copelata</taxon>
        <taxon>Oikopleuridae</taxon>
        <taxon>Oikopleura</taxon>
    </lineage>
</organism>
<keyword evidence="3" id="KW-1185">Reference proteome</keyword>
<feature type="domain" description="Glycosyltransferase 2-like" evidence="1">
    <location>
        <begin position="300"/>
        <end position="429"/>
    </location>
</feature>
<dbReference type="Pfam" id="PF00535">
    <property type="entry name" value="Glycos_transf_2"/>
    <property type="match status" value="1"/>
</dbReference>
<dbReference type="InterPro" id="IPR029044">
    <property type="entry name" value="Nucleotide-diphossugar_trans"/>
</dbReference>
<dbReference type="InterPro" id="IPR001173">
    <property type="entry name" value="Glyco_trans_2-like"/>
</dbReference>
<evidence type="ECO:0000259" key="1">
    <source>
        <dbReference type="Pfam" id="PF00535"/>
    </source>
</evidence>
<dbReference type="EMBL" id="OU015568">
    <property type="protein sequence ID" value="CAG5089280.1"/>
    <property type="molecule type" value="Genomic_DNA"/>
</dbReference>
<dbReference type="Gene3D" id="3.90.550.10">
    <property type="entry name" value="Spore Coat Polysaccharide Biosynthesis Protein SpsA, Chain A"/>
    <property type="match status" value="1"/>
</dbReference>
<sequence>MRMLRRELFVNAWFFCIGILIGIHLQISKSADTEEELFNGKRTTKEDMKEIFGTSGRERGSKIFIDKKNLLISKPIDNKLFSWSPNRATSFPSSPLPDFCSCKSAPKPSKTINYDKWTVPNYEELSNFREKDIENFKKSKFHSQNSPPLILSKAQSSIEYVSYGYDISPEEQFNPYLKVVADENEHFKFEFTATYGYFLISKENVNMIRTKDEYLLVLNEWALTEDLNEILKDVQYIPKIYDARPLTDIVHFKLTHYSSGKEERVAFPVTIRRRELPILQLRRSDEISEMVTIVTKTGLRPSCLKTLISSIREFYPKVTIIVADDSPKSEIKTDEFPGVKYYLMPEEEGFFAGRALVISQVRTPYFIWVDDDFIFTEDTKLEKFVEVAEESQFDIVGGLVVNKGDKKGADWNSYDKISIQYSAEGNCYKRDKHQILTNLPGFEENCIVNDIVKNFFIGRTSTAGSIRMDPNFSQRGHREFFLDSIGKLRIAFCDFVTVYHGQEECIKSQPNIYAERRHPHGSNLARLEQSIAENWFFRNYFSCQTDFT</sequence>